<gene>
    <name evidence="3" type="ORF">QBC47DRAFT_131331</name>
</gene>
<dbReference type="Proteomes" id="UP001239445">
    <property type="component" value="Unassembled WGS sequence"/>
</dbReference>
<evidence type="ECO:0000256" key="1">
    <source>
        <dbReference type="SAM" id="MobiDB-lite"/>
    </source>
</evidence>
<accession>A0AAJ0B0Y6</accession>
<comment type="caution">
    <text evidence="3">The sequence shown here is derived from an EMBL/GenBank/DDBJ whole genome shotgun (WGS) entry which is preliminary data.</text>
</comment>
<reference evidence="3" key="1">
    <citation type="submission" date="2023-06" db="EMBL/GenBank/DDBJ databases">
        <title>Genome-scale phylogeny and comparative genomics of the fungal order Sordariales.</title>
        <authorList>
            <consortium name="Lawrence Berkeley National Laboratory"/>
            <person name="Hensen N."/>
            <person name="Bonometti L."/>
            <person name="Westerberg I."/>
            <person name="Brannstrom I.O."/>
            <person name="Guillou S."/>
            <person name="Cros-Aarteil S."/>
            <person name="Calhoun S."/>
            <person name="Haridas S."/>
            <person name="Kuo A."/>
            <person name="Mondo S."/>
            <person name="Pangilinan J."/>
            <person name="Riley R."/>
            <person name="Labutti K."/>
            <person name="Andreopoulos B."/>
            <person name="Lipzen A."/>
            <person name="Chen C."/>
            <person name="Yanf M."/>
            <person name="Daum C."/>
            <person name="Ng V."/>
            <person name="Clum A."/>
            <person name="Steindorff A."/>
            <person name="Ohm R."/>
            <person name="Martin F."/>
            <person name="Silar P."/>
            <person name="Natvig D."/>
            <person name="Lalanne C."/>
            <person name="Gautier V."/>
            <person name="Ament-Velasquez S.L."/>
            <person name="Kruys A."/>
            <person name="Hutchinson M.I."/>
            <person name="Powell A.J."/>
            <person name="Barry K."/>
            <person name="Miller A.N."/>
            <person name="Grigoriev I.V."/>
            <person name="Debuchy R."/>
            <person name="Gladieux P."/>
            <person name="Thoren M.H."/>
            <person name="Johannesson H."/>
        </authorList>
    </citation>
    <scope>NUCLEOTIDE SEQUENCE</scope>
    <source>
        <strain evidence="3">PSN4</strain>
    </source>
</reference>
<dbReference type="InterPro" id="IPR056125">
    <property type="entry name" value="DUF7708"/>
</dbReference>
<keyword evidence="4" id="KW-1185">Reference proteome</keyword>
<sequence length="797" mass="89008">MSFNLRVNKTLFVRPKWTSSSSDPTPTSDPAAAQAPSSPGSQLTFSRSNSNQISPVQRTSSAPWASTSASPLWAPAPWNPNDLAVRRFSKPALPSQKQVLGEHVISARRAYAKAFVAIQKAAAKNMDVSAVLQQSTEQDVADAALDLYAGQSAADKHITSRFIDMLHHYHGVFDVLSQTDLSFLTILWGGMKLILIMAKNRGELMTKITDNLVDIGMALSRVEMLIKLYPTARMVELTSRLYAAVLEFLEEIILLFQRSAVRQLLSSLVQPFDEKFGRVMDRIQRVEGWIQKDAMVLHAMQSASMFHHQTDSLLQRRHMEDALNSIPAGYVPDILLKIKDTLFEGFESQAHYHESLAETYGVTSGAWGQWFAEEQRHLPSNLAPTTRLTHGLCDAPDFQHALQWKAQQKAQSPHVPSAYIIWTPDMTAHSAIASLIFQIIQQKPAVVAERNIDMSMFSRANASIAALWNLFVSLMKALGGCLIYISIGSIGPDEFAVVEKFVRAVKKWDGPPISVTIIHPFNEGFIADDSVIDIDGIYDVHPSLTTTDALQHVLMLELDLRDVPPTIRALLWDAVWRETRYAIIGVSFRQLTREVQQCAETLSQKLLDSGEISTADKEHWLAGVQRWVDHKVASDNVREQIQRHLDMIDLSLPEDVRKSLGRHVKLLIFRIDSDKVSTLGTKTMTQEQRDLIWGRMEEAMCAGPKTMFCSSVEETVADALEVFTEVPSRNPKQAAVAVLKLLDERFGWEGKWKETISSDAELIVKSILDGITMGFGLVVEALLEENDGDTVLQDKQS</sequence>
<feature type="region of interest" description="Disordered" evidence="1">
    <location>
        <begin position="15"/>
        <end position="66"/>
    </location>
</feature>
<feature type="compositionally biased region" description="Low complexity" evidence="1">
    <location>
        <begin position="19"/>
        <end position="42"/>
    </location>
</feature>
<dbReference type="AlphaFoldDB" id="A0AAJ0B0Y6"/>
<evidence type="ECO:0000259" key="2">
    <source>
        <dbReference type="Pfam" id="PF24809"/>
    </source>
</evidence>
<name>A0AAJ0B0Y6_9PEZI</name>
<feature type="domain" description="DUF7708" evidence="2">
    <location>
        <begin position="159"/>
        <end position="299"/>
    </location>
</feature>
<protein>
    <recommendedName>
        <fullName evidence="2">DUF7708 domain-containing protein</fullName>
    </recommendedName>
</protein>
<proteinExistence type="predicted"/>
<evidence type="ECO:0000313" key="3">
    <source>
        <dbReference type="EMBL" id="KAK1749656.1"/>
    </source>
</evidence>
<evidence type="ECO:0000313" key="4">
    <source>
        <dbReference type="Proteomes" id="UP001239445"/>
    </source>
</evidence>
<organism evidence="3 4">
    <name type="scientific">Echria macrotheca</name>
    <dbReference type="NCBI Taxonomy" id="438768"/>
    <lineage>
        <taxon>Eukaryota</taxon>
        <taxon>Fungi</taxon>
        <taxon>Dikarya</taxon>
        <taxon>Ascomycota</taxon>
        <taxon>Pezizomycotina</taxon>
        <taxon>Sordariomycetes</taxon>
        <taxon>Sordariomycetidae</taxon>
        <taxon>Sordariales</taxon>
        <taxon>Schizotheciaceae</taxon>
        <taxon>Echria</taxon>
    </lineage>
</organism>
<feature type="compositionally biased region" description="Polar residues" evidence="1">
    <location>
        <begin position="43"/>
        <end position="58"/>
    </location>
</feature>
<dbReference type="Pfam" id="PF24809">
    <property type="entry name" value="DUF7708"/>
    <property type="match status" value="1"/>
</dbReference>
<dbReference type="EMBL" id="MU839854">
    <property type="protein sequence ID" value="KAK1749656.1"/>
    <property type="molecule type" value="Genomic_DNA"/>
</dbReference>